<dbReference type="GO" id="GO:0008168">
    <property type="term" value="F:methyltransferase activity"/>
    <property type="evidence" value="ECO:0007669"/>
    <property type="project" value="UniProtKB-KW"/>
</dbReference>
<dbReference type="GO" id="GO:0032259">
    <property type="term" value="P:methylation"/>
    <property type="evidence" value="ECO:0007669"/>
    <property type="project" value="UniProtKB-KW"/>
</dbReference>
<sequence>MTKADYDDWAWLYDRTLGPDYCKSKLEALDRMILGHLPVGGRVLDLCCGTGQMLIPIYGRGFQVTGLDISAEMLNYAKENAPVATLMQGDARDFELPEQVDGVVCASASLNHMRNIDELSQVFKSVHNSLKEGGIFVFDINHHAQMVRHWVNRPAAGEIAADYAWMITPRYDATSASGAFRVDMYRRPDHAKKHGTALLRLLLNRPFLRRFKLAALAKFGIDHPDWDHRGADYAVYGHDLDAVLHCLKGCGFDARVETITGAKEVGENTAAYFICQRRDDALDLAAAE</sequence>
<evidence type="ECO:0000259" key="3">
    <source>
        <dbReference type="Pfam" id="PF13649"/>
    </source>
</evidence>
<evidence type="ECO:0000313" key="5">
    <source>
        <dbReference type="Proteomes" id="UP000298631"/>
    </source>
</evidence>
<evidence type="ECO:0000256" key="1">
    <source>
        <dbReference type="ARBA" id="ARBA00022603"/>
    </source>
</evidence>
<dbReference type="InterPro" id="IPR041698">
    <property type="entry name" value="Methyltransf_25"/>
</dbReference>
<feature type="domain" description="Methyltransferase" evidence="3">
    <location>
        <begin position="43"/>
        <end position="134"/>
    </location>
</feature>
<accession>A0A4P8EFT9</accession>
<keyword evidence="2 4" id="KW-0808">Transferase</keyword>
<dbReference type="Gene3D" id="3.40.50.150">
    <property type="entry name" value="Vaccinia Virus protein VP39"/>
    <property type="match status" value="1"/>
</dbReference>
<dbReference type="KEGG" id="pseb:EOK75_08325"/>
<reference evidence="4 5" key="1">
    <citation type="submission" date="2019-05" db="EMBL/GenBank/DDBJ databases">
        <title>Pseudorhodobacter turbinis sp. nov., isolated from the gut of the Korean turban shell.</title>
        <authorList>
            <person name="Jeong Y.-S."/>
            <person name="Kang W.-R."/>
            <person name="Bae J.-W."/>
        </authorList>
    </citation>
    <scope>NUCLEOTIDE SEQUENCE [LARGE SCALE GENOMIC DNA]</scope>
    <source>
        <strain evidence="4 5">S12M18</strain>
    </source>
</reference>
<organism evidence="4 5">
    <name type="scientific">Pseudorhodobacter turbinis</name>
    <dbReference type="NCBI Taxonomy" id="2500533"/>
    <lineage>
        <taxon>Bacteria</taxon>
        <taxon>Pseudomonadati</taxon>
        <taxon>Pseudomonadota</taxon>
        <taxon>Alphaproteobacteria</taxon>
        <taxon>Rhodobacterales</taxon>
        <taxon>Paracoccaceae</taxon>
        <taxon>Pseudorhodobacter</taxon>
    </lineage>
</organism>
<dbReference type="Pfam" id="PF13649">
    <property type="entry name" value="Methyltransf_25"/>
    <property type="match status" value="1"/>
</dbReference>
<dbReference type="OrthoDB" id="9765084at2"/>
<dbReference type="Proteomes" id="UP000298631">
    <property type="component" value="Chromosome"/>
</dbReference>
<keyword evidence="5" id="KW-1185">Reference proteome</keyword>
<dbReference type="CDD" id="cd02440">
    <property type="entry name" value="AdoMet_MTases"/>
    <property type="match status" value="1"/>
</dbReference>
<dbReference type="RefSeq" id="WP_137193507.1">
    <property type="nucleotide sequence ID" value="NZ_CP039964.1"/>
</dbReference>
<protein>
    <submittedName>
        <fullName evidence="4">Class I SAM-dependent methyltransferase</fullName>
    </submittedName>
</protein>
<dbReference type="AlphaFoldDB" id="A0A4P8EFT9"/>
<name>A0A4P8EFT9_9RHOB</name>
<dbReference type="PANTHER" id="PTHR43861:SF1">
    <property type="entry name" value="TRANS-ACONITATE 2-METHYLTRANSFERASE"/>
    <property type="match status" value="1"/>
</dbReference>
<dbReference type="InterPro" id="IPR029063">
    <property type="entry name" value="SAM-dependent_MTases_sf"/>
</dbReference>
<keyword evidence="1 4" id="KW-0489">Methyltransferase</keyword>
<evidence type="ECO:0000256" key="2">
    <source>
        <dbReference type="ARBA" id="ARBA00022679"/>
    </source>
</evidence>
<dbReference type="EMBL" id="CP039964">
    <property type="protein sequence ID" value="QCO55746.1"/>
    <property type="molecule type" value="Genomic_DNA"/>
</dbReference>
<evidence type="ECO:0000313" key="4">
    <source>
        <dbReference type="EMBL" id="QCO55746.1"/>
    </source>
</evidence>
<dbReference type="SUPFAM" id="SSF53335">
    <property type="entry name" value="S-adenosyl-L-methionine-dependent methyltransferases"/>
    <property type="match status" value="1"/>
</dbReference>
<dbReference type="PANTHER" id="PTHR43861">
    <property type="entry name" value="TRANS-ACONITATE 2-METHYLTRANSFERASE-RELATED"/>
    <property type="match status" value="1"/>
</dbReference>
<proteinExistence type="predicted"/>
<gene>
    <name evidence="4" type="ORF">EOK75_08325</name>
</gene>